<feature type="non-terminal residue" evidence="1">
    <location>
        <position position="1"/>
    </location>
</feature>
<accession>A0A382JIQ8</accession>
<reference evidence="1" key="1">
    <citation type="submission" date="2018-05" db="EMBL/GenBank/DDBJ databases">
        <authorList>
            <person name="Lanie J.A."/>
            <person name="Ng W.-L."/>
            <person name="Kazmierczak K.M."/>
            <person name="Andrzejewski T.M."/>
            <person name="Davidsen T.M."/>
            <person name="Wayne K.J."/>
            <person name="Tettelin H."/>
            <person name="Glass J.I."/>
            <person name="Rusch D."/>
            <person name="Podicherti R."/>
            <person name="Tsui H.-C.T."/>
            <person name="Winkler M.E."/>
        </authorList>
    </citation>
    <scope>NUCLEOTIDE SEQUENCE</scope>
</reference>
<dbReference type="EMBL" id="UINC01073853">
    <property type="protein sequence ID" value="SVC10551.1"/>
    <property type="molecule type" value="Genomic_DNA"/>
</dbReference>
<gene>
    <name evidence="1" type="ORF">METZ01_LOCUS263405</name>
</gene>
<protein>
    <submittedName>
        <fullName evidence="1">Uncharacterized protein</fullName>
    </submittedName>
</protein>
<evidence type="ECO:0000313" key="1">
    <source>
        <dbReference type="EMBL" id="SVC10551.1"/>
    </source>
</evidence>
<proteinExistence type="predicted"/>
<organism evidence="1">
    <name type="scientific">marine metagenome</name>
    <dbReference type="NCBI Taxonomy" id="408172"/>
    <lineage>
        <taxon>unclassified sequences</taxon>
        <taxon>metagenomes</taxon>
        <taxon>ecological metagenomes</taxon>
    </lineage>
</organism>
<dbReference type="AlphaFoldDB" id="A0A382JIQ8"/>
<sequence>QTHIHAGAADLLDPSAHLNLIVQARWLLIFDFTSAHREHDAFAIQ</sequence>
<name>A0A382JIQ8_9ZZZZ</name>